<evidence type="ECO:0000256" key="9">
    <source>
        <dbReference type="HAMAP-Rule" id="MF_00303"/>
    </source>
</evidence>
<comment type="function">
    <text evidence="9">Involved in protein export. Acts as a chaperone by maintaining the newly synthesized protein in an open conformation. Functions as a peptidyl-prolyl cis-trans isomerase.</text>
</comment>
<evidence type="ECO:0000256" key="2">
    <source>
        <dbReference type="ARBA" id="ARBA00005464"/>
    </source>
</evidence>
<dbReference type="Gene3D" id="3.30.70.1050">
    <property type="entry name" value="Trigger factor ribosome-binding domain"/>
    <property type="match status" value="1"/>
</dbReference>
<keyword evidence="9" id="KW-0131">Cell cycle</keyword>
<dbReference type="EC" id="5.2.1.8" evidence="3 9"/>
<dbReference type="RefSeq" id="WP_194538021.1">
    <property type="nucleotide sequence ID" value="NZ_JACEFB010000006.1"/>
</dbReference>
<dbReference type="InterPro" id="IPR027304">
    <property type="entry name" value="Trigger_fact/SurA_dom_sf"/>
</dbReference>
<evidence type="ECO:0000259" key="12">
    <source>
        <dbReference type="Pfam" id="PF05697"/>
    </source>
</evidence>
<dbReference type="Gene3D" id="3.10.50.40">
    <property type="match status" value="1"/>
</dbReference>
<feature type="compositionally biased region" description="Low complexity" evidence="11">
    <location>
        <begin position="521"/>
        <end position="549"/>
    </location>
</feature>
<dbReference type="InterPro" id="IPR037041">
    <property type="entry name" value="Trigger_fac_C_sf"/>
</dbReference>
<keyword evidence="9" id="KW-0132">Cell division</keyword>
<dbReference type="EMBL" id="JACEFB010000006">
    <property type="protein sequence ID" value="MBA2226592.1"/>
    <property type="molecule type" value="Genomic_DNA"/>
</dbReference>
<evidence type="ECO:0000256" key="6">
    <source>
        <dbReference type="ARBA" id="ARBA00023186"/>
    </source>
</evidence>
<dbReference type="Pfam" id="PF05698">
    <property type="entry name" value="Trigger_C"/>
    <property type="match status" value="1"/>
</dbReference>
<dbReference type="InterPro" id="IPR008881">
    <property type="entry name" value="Trigger_fac_ribosome-bd_bac"/>
</dbReference>
<dbReference type="GO" id="GO:0015031">
    <property type="term" value="P:protein transport"/>
    <property type="evidence" value="ECO:0007669"/>
    <property type="project" value="UniProtKB-UniRule"/>
</dbReference>
<dbReference type="PANTHER" id="PTHR30560">
    <property type="entry name" value="TRIGGER FACTOR CHAPERONE AND PEPTIDYL-PROLYL CIS/TRANS ISOMERASE"/>
    <property type="match status" value="1"/>
</dbReference>
<keyword evidence="5 9" id="KW-0697">Rotamase</keyword>
<keyword evidence="9" id="KW-0963">Cytoplasm</keyword>
<keyword evidence="10" id="KW-0175">Coiled coil</keyword>
<evidence type="ECO:0000256" key="3">
    <source>
        <dbReference type="ARBA" id="ARBA00013194"/>
    </source>
</evidence>
<comment type="caution">
    <text evidence="14">The sequence shown here is derived from an EMBL/GenBank/DDBJ whole genome shotgun (WGS) entry which is preliminary data.</text>
</comment>
<comment type="catalytic activity">
    <reaction evidence="1 9">
        <text>[protein]-peptidylproline (omega=180) = [protein]-peptidylproline (omega=0)</text>
        <dbReference type="Rhea" id="RHEA:16237"/>
        <dbReference type="Rhea" id="RHEA-COMP:10747"/>
        <dbReference type="Rhea" id="RHEA-COMP:10748"/>
        <dbReference type="ChEBI" id="CHEBI:83833"/>
        <dbReference type="ChEBI" id="CHEBI:83834"/>
        <dbReference type="EC" id="5.2.1.8"/>
    </reaction>
</comment>
<feature type="region of interest" description="Disordered" evidence="11">
    <location>
        <begin position="508"/>
        <end position="549"/>
    </location>
</feature>
<comment type="similarity">
    <text evidence="2 9">Belongs to the FKBP-type PPIase family. Tig subfamily.</text>
</comment>
<dbReference type="SUPFAM" id="SSF102735">
    <property type="entry name" value="Trigger factor ribosome-binding domain"/>
    <property type="match status" value="1"/>
</dbReference>
<sequence>MLPDDAQRQQGEASEAVSNDAPGDAASVAVAEAGTADSPASGPTEMAPSVGKDDGVPPRLQQTVEITDVGPCKKHVKVIVDRAQIDQRMDEKISKLMLEERPAVRGFRPGKAPRKLVERMYRDQVAEEVKNEVLMASLEQLAEEQKLAPLSPPNLDPYALTLPSEGPFIYEFDVEVRPEFELPEYKGLKIRRPVHTFTPAEIEKEAKAFLERYGQIVPKEGPAGSEPVVELGDHISATVEVFAPDGKELAHLEAQVFKVQERLLLRPFGVVEDFGKLIGGRRAGDVIEAEIKPTDRFPLAKPGTRLRLKIQEVKTVRLPEPTPEFLASTIGVHSYQELLDIIQNLLQERLEQYQQQEARRQVLEQLLQSVRFDIPEDLLERQTRRLLQRRILELHQEGKSEQEIRAQLRQLRREAALTAHHELRSYFLLQKIAEVEKIEISDEDIDQEIQRLARTQGISYRKMKARVEKEDLTEAIANILLERKALEAVLRHAQFEDYEWHMTGVTEQLVTEEGETEQEASETAGQAADGGTSNPASASSAPSSQTSAG</sequence>
<feature type="compositionally biased region" description="Acidic residues" evidence="11">
    <location>
        <begin position="510"/>
        <end position="520"/>
    </location>
</feature>
<keyword evidence="15" id="KW-1185">Reference proteome</keyword>
<dbReference type="InterPro" id="IPR008880">
    <property type="entry name" value="Trigger_fac_C"/>
</dbReference>
<feature type="domain" description="Trigger factor C-terminal" evidence="13">
    <location>
        <begin position="337"/>
        <end position="490"/>
    </location>
</feature>
<feature type="domain" description="Trigger factor ribosome-binding bacterial" evidence="12">
    <location>
        <begin position="64"/>
        <end position="207"/>
    </location>
</feature>
<dbReference type="GO" id="GO:0051301">
    <property type="term" value="P:cell division"/>
    <property type="evidence" value="ECO:0007669"/>
    <property type="project" value="UniProtKB-KW"/>
</dbReference>
<evidence type="ECO:0000256" key="11">
    <source>
        <dbReference type="SAM" id="MobiDB-lite"/>
    </source>
</evidence>
<dbReference type="GO" id="GO:0051083">
    <property type="term" value="P:'de novo' cotranslational protein folding"/>
    <property type="evidence" value="ECO:0007669"/>
    <property type="project" value="TreeGrafter"/>
</dbReference>
<dbReference type="InterPro" id="IPR046357">
    <property type="entry name" value="PPIase_dom_sf"/>
</dbReference>
<evidence type="ECO:0000259" key="13">
    <source>
        <dbReference type="Pfam" id="PF05698"/>
    </source>
</evidence>
<evidence type="ECO:0000256" key="10">
    <source>
        <dbReference type="SAM" id="Coils"/>
    </source>
</evidence>
<evidence type="ECO:0000256" key="5">
    <source>
        <dbReference type="ARBA" id="ARBA00023110"/>
    </source>
</evidence>
<proteinExistence type="inferred from homology"/>
<gene>
    <name evidence="9 14" type="primary">tig</name>
    <name evidence="14" type="ORF">H0921_10510</name>
</gene>
<dbReference type="GO" id="GO:0043335">
    <property type="term" value="P:protein unfolding"/>
    <property type="evidence" value="ECO:0007669"/>
    <property type="project" value="TreeGrafter"/>
</dbReference>
<evidence type="ECO:0000313" key="14">
    <source>
        <dbReference type="EMBL" id="MBA2226592.1"/>
    </source>
</evidence>
<keyword evidence="6 9" id="KW-0143">Chaperone</keyword>
<dbReference type="GO" id="GO:0003755">
    <property type="term" value="F:peptidyl-prolyl cis-trans isomerase activity"/>
    <property type="evidence" value="ECO:0007669"/>
    <property type="project" value="UniProtKB-UniRule"/>
</dbReference>
<dbReference type="GO" id="GO:0005737">
    <property type="term" value="C:cytoplasm"/>
    <property type="evidence" value="ECO:0007669"/>
    <property type="project" value="UniProtKB-SubCell"/>
</dbReference>
<evidence type="ECO:0000256" key="7">
    <source>
        <dbReference type="ARBA" id="ARBA00023235"/>
    </source>
</evidence>
<dbReference type="GO" id="GO:0044183">
    <property type="term" value="F:protein folding chaperone"/>
    <property type="evidence" value="ECO:0007669"/>
    <property type="project" value="TreeGrafter"/>
</dbReference>
<dbReference type="NCBIfam" id="TIGR00115">
    <property type="entry name" value="tig"/>
    <property type="match status" value="1"/>
</dbReference>
<dbReference type="Gene3D" id="1.10.3120.10">
    <property type="entry name" value="Trigger factor, C-terminal domain"/>
    <property type="match status" value="1"/>
</dbReference>
<comment type="domain">
    <text evidence="9">Consists of 3 domains; the N-terminus binds the ribosome, the middle domain has PPIase activity, while the C-terminus has intrinsic chaperone activity on its own.</text>
</comment>
<accession>A0A7V8VEM8</accession>
<dbReference type="Pfam" id="PF05697">
    <property type="entry name" value="Trigger_N"/>
    <property type="match status" value="1"/>
</dbReference>
<keyword evidence="7 9" id="KW-0413">Isomerase</keyword>
<feature type="compositionally biased region" description="Low complexity" evidence="11">
    <location>
        <begin position="20"/>
        <end position="37"/>
    </location>
</feature>
<dbReference type="InterPro" id="IPR036611">
    <property type="entry name" value="Trigger_fac_ribosome-bd_sf"/>
</dbReference>
<dbReference type="InterPro" id="IPR005215">
    <property type="entry name" value="Trig_fac"/>
</dbReference>
<name>A0A7V8VEM8_9BACT</name>
<evidence type="ECO:0000256" key="1">
    <source>
        <dbReference type="ARBA" id="ARBA00000971"/>
    </source>
</evidence>
<feature type="coiled-coil region" evidence="10">
    <location>
        <begin position="339"/>
        <end position="366"/>
    </location>
</feature>
<dbReference type="AlphaFoldDB" id="A0A7V8VEM8"/>
<evidence type="ECO:0000313" key="15">
    <source>
        <dbReference type="Proteomes" id="UP000542342"/>
    </source>
</evidence>
<dbReference type="HAMAP" id="MF_00303">
    <property type="entry name" value="Trigger_factor_Tig"/>
    <property type="match status" value="1"/>
</dbReference>
<evidence type="ECO:0000256" key="4">
    <source>
        <dbReference type="ARBA" id="ARBA00016902"/>
    </source>
</evidence>
<protein>
    <recommendedName>
        <fullName evidence="4 9">Trigger factor</fullName>
        <shortName evidence="9">TF</shortName>
        <ecNumber evidence="3 9">5.2.1.8</ecNumber>
    </recommendedName>
    <alternativeName>
        <fullName evidence="8 9">PPIase</fullName>
    </alternativeName>
</protein>
<dbReference type="Proteomes" id="UP000542342">
    <property type="component" value="Unassembled WGS sequence"/>
</dbReference>
<comment type="subcellular location">
    <subcellularLocation>
        <location evidence="9">Cytoplasm</location>
    </subcellularLocation>
    <text evidence="9">About half TF is bound to the ribosome near the polypeptide exit tunnel while the other half is free in the cytoplasm.</text>
</comment>
<organism evidence="14 15">
    <name type="scientific">Thermogemmata fonticola</name>
    <dbReference type="NCBI Taxonomy" id="2755323"/>
    <lineage>
        <taxon>Bacteria</taxon>
        <taxon>Pseudomonadati</taxon>
        <taxon>Planctomycetota</taxon>
        <taxon>Planctomycetia</taxon>
        <taxon>Gemmatales</taxon>
        <taxon>Gemmataceae</taxon>
        <taxon>Thermogemmata</taxon>
    </lineage>
</organism>
<dbReference type="PANTHER" id="PTHR30560:SF3">
    <property type="entry name" value="TRIGGER FACTOR-LIKE PROTEIN TIG, CHLOROPLASTIC"/>
    <property type="match status" value="1"/>
</dbReference>
<dbReference type="SUPFAM" id="SSF109998">
    <property type="entry name" value="Triger factor/SurA peptide-binding domain-like"/>
    <property type="match status" value="1"/>
</dbReference>
<reference evidence="14 15" key="1">
    <citation type="submission" date="2020-07" db="EMBL/GenBank/DDBJ databases">
        <title>Thermogemmata thermophila gen. nov., sp. nov., a novel moderate thermophilic planctomycete from a Kamchatka hot spring.</title>
        <authorList>
            <person name="Elcheninov A.G."/>
            <person name="Podosokorskaya O.A."/>
            <person name="Kovaleva O.L."/>
            <person name="Novikov A."/>
            <person name="Bonch-Osmolovskaya E.A."/>
            <person name="Toshchakov S.V."/>
            <person name="Kublanov I.V."/>
        </authorList>
    </citation>
    <scope>NUCLEOTIDE SEQUENCE [LARGE SCALE GENOMIC DNA]</scope>
    <source>
        <strain evidence="14 15">2918</strain>
    </source>
</reference>
<evidence type="ECO:0000256" key="8">
    <source>
        <dbReference type="ARBA" id="ARBA00029986"/>
    </source>
</evidence>
<dbReference type="GO" id="GO:0043022">
    <property type="term" value="F:ribosome binding"/>
    <property type="evidence" value="ECO:0007669"/>
    <property type="project" value="TreeGrafter"/>
</dbReference>
<feature type="region of interest" description="Disordered" evidence="11">
    <location>
        <begin position="1"/>
        <end position="58"/>
    </location>
</feature>